<organism evidence="3">
    <name type="scientific">freshwater metagenome</name>
    <dbReference type="NCBI Taxonomy" id="449393"/>
    <lineage>
        <taxon>unclassified sequences</taxon>
        <taxon>metagenomes</taxon>
        <taxon>ecological metagenomes</taxon>
    </lineage>
</organism>
<dbReference type="Gene3D" id="1.10.357.10">
    <property type="entry name" value="Tetracycline Repressor, domain 2"/>
    <property type="match status" value="1"/>
</dbReference>
<feature type="domain" description="HTH tetR-type" evidence="2">
    <location>
        <begin position="16"/>
        <end position="75"/>
    </location>
</feature>
<accession>A0A6J6VZ58</accession>
<dbReference type="InterPro" id="IPR001647">
    <property type="entry name" value="HTH_TetR"/>
</dbReference>
<dbReference type="AlphaFoldDB" id="A0A6J6VZ58"/>
<dbReference type="EMBL" id="CAFAAB010000011">
    <property type="protein sequence ID" value="CAB4776088.1"/>
    <property type="molecule type" value="Genomic_DNA"/>
</dbReference>
<evidence type="ECO:0000259" key="2">
    <source>
        <dbReference type="PROSITE" id="PS50977"/>
    </source>
</evidence>
<proteinExistence type="predicted"/>
<dbReference type="SUPFAM" id="SSF46689">
    <property type="entry name" value="Homeodomain-like"/>
    <property type="match status" value="1"/>
</dbReference>
<dbReference type="InterPro" id="IPR009057">
    <property type="entry name" value="Homeodomain-like_sf"/>
</dbReference>
<sequence length="205" mass="23190">MSNVVGTQDGRTARRSKNHELVLDAVLELFTAGNFNPTPEEVATQSGVSLRSVYRYVSSRDQLFEQAIARHLKKTANLWILDEPMNESFASRLDHFLEHRLRLYEAVAASNRASRAFSLTHENVRARLNLARTVLRDQAERQFAPELEALTVAGRRQVVATMESLTQLEGLDSMIHLQHLSLRETRETLHHLLTLLLNPSPKGTA</sequence>
<dbReference type="PROSITE" id="PS50977">
    <property type="entry name" value="HTH_TETR_2"/>
    <property type="match status" value="1"/>
</dbReference>
<name>A0A6J6VZ58_9ZZZZ</name>
<reference evidence="3" key="1">
    <citation type="submission" date="2020-05" db="EMBL/GenBank/DDBJ databases">
        <authorList>
            <person name="Chiriac C."/>
            <person name="Salcher M."/>
            <person name="Ghai R."/>
            <person name="Kavagutti S V."/>
        </authorList>
    </citation>
    <scope>NUCLEOTIDE SEQUENCE</scope>
</reference>
<evidence type="ECO:0000256" key="1">
    <source>
        <dbReference type="ARBA" id="ARBA00023125"/>
    </source>
</evidence>
<keyword evidence="1" id="KW-0238">DNA-binding</keyword>
<evidence type="ECO:0000313" key="3">
    <source>
        <dbReference type="EMBL" id="CAB4776088.1"/>
    </source>
</evidence>
<dbReference type="GO" id="GO:0003677">
    <property type="term" value="F:DNA binding"/>
    <property type="evidence" value="ECO:0007669"/>
    <property type="project" value="UniProtKB-KW"/>
</dbReference>
<dbReference type="PRINTS" id="PR00455">
    <property type="entry name" value="HTHTETR"/>
</dbReference>
<protein>
    <submittedName>
        <fullName evidence="3">Unannotated protein</fullName>
    </submittedName>
</protein>
<gene>
    <name evidence="3" type="ORF">UFOPK2958_00203</name>
</gene>